<dbReference type="InterPro" id="IPR036937">
    <property type="entry name" value="Adhesion_dom_fimbrial_sf"/>
</dbReference>
<evidence type="ECO:0000256" key="5">
    <source>
        <dbReference type="SAM" id="SignalP"/>
    </source>
</evidence>
<dbReference type="OrthoDB" id="6580839at2"/>
<dbReference type="Gene3D" id="2.60.40.3310">
    <property type="match status" value="1"/>
</dbReference>
<proteinExistence type="inferred from homology"/>
<dbReference type="InterPro" id="IPR050263">
    <property type="entry name" value="Bact_Fimbrial_Adh_Pro"/>
</dbReference>
<keyword evidence="8" id="KW-1185">Reference proteome</keyword>
<accession>A0A1W6B2U2</accession>
<dbReference type="PANTHER" id="PTHR33420">
    <property type="entry name" value="FIMBRIAL SUBUNIT ELFA-RELATED"/>
    <property type="match status" value="1"/>
</dbReference>
<evidence type="ECO:0000256" key="1">
    <source>
        <dbReference type="ARBA" id="ARBA00004561"/>
    </source>
</evidence>
<dbReference type="RefSeq" id="WP_085068226.1">
    <property type="nucleotide sequence ID" value="NZ_CP019706.1"/>
</dbReference>
<evidence type="ECO:0000256" key="2">
    <source>
        <dbReference type="ARBA" id="ARBA00006671"/>
    </source>
</evidence>
<evidence type="ECO:0000256" key="3">
    <source>
        <dbReference type="ARBA" id="ARBA00022729"/>
    </source>
</evidence>
<dbReference type="GO" id="GO:0009289">
    <property type="term" value="C:pilus"/>
    <property type="evidence" value="ECO:0007669"/>
    <property type="project" value="UniProtKB-SubCell"/>
</dbReference>
<keyword evidence="4" id="KW-0281">Fimbrium</keyword>
<feature type="chain" id="PRO_5012913153" description="Fimbrial-type adhesion domain-containing protein" evidence="5">
    <location>
        <begin position="23"/>
        <end position="314"/>
    </location>
</feature>
<dbReference type="InterPro" id="IPR000259">
    <property type="entry name" value="Adhesion_dom_fimbrial"/>
</dbReference>
<dbReference type="AlphaFoldDB" id="A0A1W6B2U2"/>
<dbReference type="GO" id="GO:0043709">
    <property type="term" value="P:cell adhesion involved in single-species biofilm formation"/>
    <property type="evidence" value="ECO:0007669"/>
    <property type="project" value="TreeGrafter"/>
</dbReference>
<feature type="domain" description="Fimbrial-type adhesion" evidence="6">
    <location>
        <begin position="178"/>
        <end position="312"/>
    </location>
</feature>
<feature type="signal peptide" evidence="5">
    <location>
        <begin position="1"/>
        <end position="22"/>
    </location>
</feature>
<dbReference type="SUPFAM" id="SSF49401">
    <property type="entry name" value="Bacterial adhesins"/>
    <property type="match status" value="1"/>
</dbReference>
<name>A0A1W6B2U2_9GAMM</name>
<dbReference type="Pfam" id="PF00419">
    <property type="entry name" value="Fimbrial"/>
    <property type="match status" value="1"/>
</dbReference>
<evidence type="ECO:0000313" key="7">
    <source>
        <dbReference type="EMBL" id="ARJ41392.1"/>
    </source>
</evidence>
<keyword evidence="3 5" id="KW-0732">Signal</keyword>
<dbReference type="Gene3D" id="2.60.40.1090">
    <property type="entry name" value="Fimbrial-type adhesion domain"/>
    <property type="match status" value="1"/>
</dbReference>
<comment type="subcellular location">
    <subcellularLocation>
        <location evidence="1">Fimbrium</location>
    </subcellularLocation>
</comment>
<dbReference type="Proteomes" id="UP000192900">
    <property type="component" value="Chromosome"/>
</dbReference>
<dbReference type="EMBL" id="CP019706">
    <property type="protein sequence ID" value="ARJ41392.1"/>
    <property type="molecule type" value="Genomic_DNA"/>
</dbReference>
<evidence type="ECO:0000259" key="6">
    <source>
        <dbReference type="Pfam" id="PF00419"/>
    </source>
</evidence>
<sequence length="314" mass="32590">MNTLTNALVLIAGAITATSGLAAGCDIGAPKTQRVALSDLIIDPNLPPGSLLDSKIINVAGWMAQSCSGSVPYHSAMTGSWSRPSAVMPGVYDTGVPGVGVKITDYRFSDRFVPLTATLTPEGDAPVLGSDIQLLFYRTGDTTPGSFPGGEVARFSLPDSNGNLTSVLSLQLVSGDVRIKSCYAKTPNQTVQLGTISRSAALGYGSSVAPTAFKIELLCQGDLPVNVSFSAASSVPSPEPGIVPIDNIPGAATGVAIKIMYRDGSPLYFDTPRTYHNQGEREIAIPLLAAYTPLGNKVTPGTARAAITFTITQN</sequence>
<dbReference type="InterPro" id="IPR008966">
    <property type="entry name" value="Adhesion_dom_sf"/>
</dbReference>
<evidence type="ECO:0000256" key="4">
    <source>
        <dbReference type="ARBA" id="ARBA00023263"/>
    </source>
</evidence>
<reference evidence="7 8" key="1">
    <citation type="submission" date="2017-02" db="EMBL/GenBank/DDBJ databases">
        <title>Complete genome sequence of the drought resistance-promoting endophyte Pantoea alhagi LTYR-11Z.</title>
        <authorList>
            <person name="Zhang L."/>
        </authorList>
    </citation>
    <scope>NUCLEOTIDE SEQUENCE [LARGE SCALE GENOMIC DNA]</scope>
    <source>
        <strain evidence="7 8">LTYR-11Z</strain>
    </source>
</reference>
<dbReference type="STRING" id="1891675.B1H58_04805"/>
<gene>
    <name evidence="7" type="ORF">B1H58_04805</name>
</gene>
<evidence type="ECO:0000313" key="8">
    <source>
        <dbReference type="Proteomes" id="UP000192900"/>
    </source>
</evidence>
<comment type="similarity">
    <text evidence="2">Belongs to the fimbrial protein family.</text>
</comment>
<dbReference type="KEGG" id="palh:B1H58_04805"/>
<organism evidence="7 8">
    <name type="scientific">Pantoea alhagi</name>
    <dbReference type="NCBI Taxonomy" id="1891675"/>
    <lineage>
        <taxon>Bacteria</taxon>
        <taxon>Pseudomonadati</taxon>
        <taxon>Pseudomonadota</taxon>
        <taxon>Gammaproteobacteria</taxon>
        <taxon>Enterobacterales</taxon>
        <taxon>Erwiniaceae</taxon>
        <taxon>Pantoea</taxon>
    </lineage>
</organism>
<protein>
    <recommendedName>
        <fullName evidence="6">Fimbrial-type adhesion domain-containing protein</fullName>
    </recommendedName>
</protein>
<dbReference type="PANTHER" id="PTHR33420:SF12">
    <property type="entry name" value="FIMBRIN-LIKE PROTEIN FIMI-RELATED"/>
    <property type="match status" value="1"/>
</dbReference>